<feature type="transmembrane region" description="Helical" evidence="1">
    <location>
        <begin position="12"/>
        <end position="31"/>
    </location>
</feature>
<evidence type="ECO:0000256" key="1">
    <source>
        <dbReference type="SAM" id="Phobius"/>
    </source>
</evidence>
<sequence>MQVLLNENKIFLLSFIIMIFVGMDAMCFLAINALYLLPFYIVSTGVFWLLESIGSLG</sequence>
<dbReference type="EMBL" id="CP003600">
    <property type="protein sequence ID" value="AFY95969.1"/>
    <property type="molecule type" value="Genomic_DNA"/>
</dbReference>
<keyword evidence="3" id="KW-1185">Reference proteome</keyword>
<evidence type="ECO:0000313" key="3">
    <source>
        <dbReference type="Proteomes" id="UP000010366"/>
    </source>
</evidence>
<proteinExistence type="predicted"/>
<dbReference type="AlphaFoldDB" id="K9UP49"/>
<gene>
    <name evidence="2" type="ORF">Cha6605_5067</name>
</gene>
<evidence type="ECO:0000313" key="2">
    <source>
        <dbReference type="EMBL" id="AFY95969.1"/>
    </source>
</evidence>
<protein>
    <submittedName>
        <fullName evidence="2">Uncharacterized protein</fullName>
    </submittedName>
</protein>
<accession>K9UP49</accession>
<dbReference type="STRING" id="1173020.Cha6605_5067"/>
<dbReference type="KEGG" id="cmp:Cha6605_5067"/>
<feature type="transmembrane region" description="Helical" evidence="1">
    <location>
        <begin position="37"/>
        <end position="56"/>
    </location>
</feature>
<organism evidence="2 3">
    <name type="scientific">Chamaesiphon minutus (strain ATCC 27169 / PCC 6605)</name>
    <dbReference type="NCBI Taxonomy" id="1173020"/>
    <lineage>
        <taxon>Bacteria</taxon>
        <taxon>Bacillati</taxon>
        <taxon>Cyanobacteriota</taxon>
        <taxon>Cyanophyceae</taxon>
        <taxon>Gomontiellales</taxon>
        <taxon>Chamaesiphonaceae</taxon>
        <taxon>Chamaesiphon</taxon>
    </lineage>
</organism>
<keyword evidence="1" id="KW-0472">Membrane</keyword>
<keyword evidence="1" id="KW-0812">Transmembrane</keyword>
<dbReference type="HOGENOM" id="CLU_2988230_0_0_3"/>
<name>K9UP49_CHAP6</name>
<dbReference type="Proteomes" id="UP000010366">
    <property type="component" value="Chromosome"/>
</dbReference>
<reference evidence="2 3" key="1">
    <citation type="submission" date="2012-05" db="EMBL/GenBank/DDBJ databases">
        <title>Finished chromosome of genome of Chamaesiphon sp. PCC 6605.</title>
        <authorList>
            <consortium name="US DOE Joint Genome Institute"/>
            <person name="Gugger M."/>
            <person name="Coursin T."/>
            <person name="Rippka R."/>
            <person name="Tandeau De Marsac N."/>
            <person name="Huntemann M."/>
            <person name="Wei C.-L."/>
            <person name="Han J."/>
            <person name="Detter J.C."/>
            <person name="Han C."/>
            <person name="Tapia R."/>
            <person name="Chen A."/>
            <person name="Kyrpides N."/>
            <person name="Mavromatis K."/>
            <person name="Markowitz V."/>
            <person name="Szeto E."/>
            <person name="Ivanova N."/>
            <person name="Pagani I."/>
            <person name="Pati A."/>
            <person name="Goodwin L."/>
            <person name="Nordberg H.P."/>
            <person name="Cantor M.N."/>
            <person name="Hua S.X."/>
            <person name="Woyke T."/>
            <person name="Kerfeld C.A."/>
        </authorList>
    </citation>
    <scope>NUCLEOTIDE SEQUENCE [LARGE SCALE GENOMIC DNA]</scope>
    <source>
        <strain evidence="3">ATCC 27169 / PCC 6605</strain>
    </source>
</reference>
<keyword evidence="1" id="KW-1133">Transmembrane helix</keyword>